<evidence type="ECO:0000256" key="1">
    <source>
        <dbReference type="SAM" id="Phobius"/>
    </source>
</evidence>
<keyword evidence="1" id="KW-0472">Membrane</keyword>
<organism evidence="2 3">
    <name type="scientific">Marmota marmota marmota</name>
    <name type="common">Alpine marmot</name>
    <dbReference type="NCBI Taxonomy" id="9994"/>
    <lineage>
        <taxon>Eukaryota</taxon>
        <taxon>Metazoa</taxon>
        <taxon>Chordata</taxon>
        <taxon>Craniata</taxon>
        <taxon>Vertebrata</taxon>
        <taxon>Euteleostomi</taxon>
        <taxon>Mammalia</taxon>
        <taxon>Eutheria</taxon>
        <taxon>Euarchontoglires</taxon>
        <taxon>Glires</taxon>
        <taxon>Rodentia</taxon>
        <taxon>Sciuromorpha</taxon>
        <taxon>Sciuridae</taxon>
        <taxon>Xerinae</taxon>
        <taxon>Marmotini</taxon>
        <taxon>Marmota</taxon>
    </lineage>
</organism>
<feature type="transmembrane region" description="Helical" evidence="1">
    <location>
        <begin position="149"/>
        <end position="167"/>
    </location>
</feature>
<name>A0A8C6EYW0_MARMA</name>
<keyword evidence="3" id="KW-1185">Reference proteome</keyword>
<protein>
    <submittedName>
        <fullName evidence="2">Uncharacterized protein</fullName>
    </submittedName>
</protein>
<dbReference type="Proteomes" id="UP000694407">
    <property type="component" value="Unplaced"/>
</dbReference>
<reference evidence="2" key="2">
    <citation type="submission" date="2025-09" db="UniProtKB">
        <authorList>
            <consortium name="Ensembl"/>
        </authorList>
    </citation>
    <scope>IDENTIFICATION</scope>
</reference>
<evidence type="ECO:0000313" key="3">
    <source>
        <dbReference type="Proteomes" id="UP000694407"/>
    </source>
</evidence>
<dbReference type="GO" id="GO:0042981">
    <property type="term" value="P:regulation of apoptotic process"/>
    <property type="evidence" value="ECO:0007669"/>
    <property type="project" value="InterPro"/>
</dbReference>
<dbReference type="Gene3D" id="1.10.437.10">
    <property type="entry name" value="Blc2-like"/>
    <property type="match status" value="1"/>
</dbReference>
<dbReference type="AlphaFoldDB" id="A0A8C6EYW0"/>
<proteinExistence type="predicted"/>
<reference evidence="2" key="1">
    <citation type="submission" date="2025-08" db="UniProtKB">
        <authorList>
            <consortium name="Ensembl"/>
        </authorList>
    </citation>
    <scope>IDENTIFICATION</scope>
</reference>
<keyword evidence="1" id="KW-1133">Transmembrane helix</keyword>
<accession>A0A8C6EYW0</accession>
<keyword evidence="1" id="KW-0812">Transmembrane</keyword>
<evidence type="ECO:0000313" key="2">
    <source>
        <dbReference type="Ensembl" id="ENSMMMP00000025317.1"/>
    </source>
</evidence>
<dbReference type="PRINTS" id="PR01864">
    <property type="entry name" value="APOPREGBCLX"/>
</dbReference>
<dbReference type="InterPro" id="IPR013279">
    <property type="entry name" value="Apop_reg_BclX"/>
</dbReference>
<dbReference type="SUPFAM" id="SSF56854">
    <property type="entry name" value="Bcl-2 inhibitors of programmed cell death"/>
    <property type="match status" value="1"/>
</dbReference>
<sequence>MQLPHTSPNSVINDDIFSLAMHTLRWLSPAEENHTLKPIRGYWDAINGNPSWHLVDSPMESGAPGHNRSLDAPEAIPMAAVKQVLREAGEKSELQYQQAFSDMASKLHLTLETAHQTFEQDNGGWDTFVELHGNNVAVKSWKGQEHFNLCFLMGMIVAGVVLLGWLFSRR</sequence>
<dbReference type="InterPro" id="IPR036834">
    <property type="entry name" value="Bcl-2-like_sf"/>
</dbReference>
<dbReference type="GeneTree" id="ENSGT00960000189459"/>
<dbReference type="Ensembl" id="ENSMMMT00000028653.1">
    <property type="protein sequence ID" value="ENSMMMP00000025317.1"/>
    <property type="gene ID" value="ENSMMMG00000022167.1"/>
</dbReference>